<feature type="active site" description="Proton donor" evidence="5">
    <location>
        <position position="191"/>
    </location>
</feature>
<dbReference type="InterPro" id="IPR029500">
    <property type="entry name" value="QueF"/>
</dbReference>
<comment type="function">
    <text evidence="5">Catalyzes the NADPH-dependent reduction of 7-cyano-7-deazaguanine (preQ0) to 7-aminomethyl-7-deazaguanine (preQ1).</text>
</comment>
<comment type="caution">
    <text evidence="7">The sequence shown here is derived from an EMBL/GenBank/DDBJ whole genome shotgun (WGS) entry which is preliminary data.</text>
</comment>
<dbReference type="PIRSF" id="PIRSF004750">
    <property type="entry name" value="Nitrile_oxidored_YqcD_prd"/>
    <property type="match status" value="1"/>
</dbReference>
<dbReference type="Pfam" id="PF14489">
    <property type="entry name" value="QueF"/>
    <property type="match status" value="1"/>
</dbReference>
<feature type="active site" description="Thioimide intermediate" evidence="5">
    <location>
        <position position="184"/>
    </location>
</feature>
<feature type="binding site" evidence="5">
    <location>
        <begin position="80"/>
        <end position="82"/>
    </location>
    <ligand>
        <name>substrate</name>
    </ligand>
</feature>
<sequence length="285" mass="32562">MNEADIPLGKDVAYPDTYDASLLFPVARQLKRDELGLTQELPFHGGDFWNAYEMSWLNAKGKPQVAIGVFEFAHDSVNIIESKSFKLYLNSFNQTRFESWEKVSSVLRADLEAAAEGVVSVKLFTLKEYHQQNPIIQPEAILIDELDVEITDYDYAPNLLRVDKGAGDESVKESLQSDLLKSNCLITSQPDWATILIDYKGPRICHEGLLKYLISFRNHNEFHEQCVERVFVDIMQHCQPEALTVYARYTRRGGLDINPWRSNVPSIRLSSSPSLHLSNQRLVRQ</sequence>
<dbReference type="PANTHER" id="PTHR34354">
    <property type="entry name" value="NADPH-DEPENDENT 7-CYANO-7-DEAZAGUANINE REDUCTASE"/>
    <property type="match status" value="1"/>
</dbReference>
<keyword evidence="2 5" id="KW-0671">Queuosine biosynthesis</keyword>
<dbReference type="PANTHER" id="PTHR34354:SF1">
    <property type="entry name" value="NADPH-DEPENDENT 7-CYANO-7-DEAZAGUANINE REDUCTASE"/>
    <property type="match status" value="1"/>
</dbReference>
<dbReference type="Proteomes" id="UP001501221">
    <property type="component" value="Unassembled WGS sequence"/>
</dbReference>
<dbReference type="EC" id="1.7.1.13" evidence="5"/>
<keyword evidence="8" id="KW-1185">Reference proteome</keyword>
<dbReference type="Gene3D" id="3.30.1130.10">
    <property type="match status" value="2"/>
</dbReference>
<organism evidence="7 8">
    <name type="scientific">Kangiella japonica</name>
    <dbReference type="NCBI Taxonomy" id="647384"/>
    <lineage>
        <taxon>Bacteria</taxon>
        <taxon>Pseudomonadati</taxon>
        <taxon>Pseudomonadota</taxon>
        <taxon>Gammaproteobacteria</taxon>
        <taxon>Kangiellales</taxon>
        <taxon>Kangiellaceae</taxon>
        <taxon>Kangiella</taxon>
    </lineage>
</organism>
<evidence type="ECO:0000256" key="2">
    <source>
        <dbReference type="ARBA" id="ARBA00022785"/>
    </source>
</evidence>
<dbReference type="NCBIfam" id="TIGR03138">
    <property type="entry name" value="QueF"/>
    <property type="match status" value="1"/>
</dbReference>
<evidence type="ECO:0000259" key="6">
    <source>
        <dbReference type="Pfam" id="PF14819"/>
    </source>
</evidence>
<keyword evidence="3 5" id="KW-0521">NADP</keyword>
<dbReference type="Pfam" id="PF14819">
    <property type="entry name" value="QueF_N"/>
    <property type="match status" value="1"/>
</dbReference>
<feature type="domain" description="NADPH-dependent 7-cyano-7-deazaguanine reductase N-terminal" evidence="6">
    <location>
        <begin position="14"/>
        <end position="123"/>
    </location>
</feature>
<protein>
    <recommendedName>
        <fullName evidence="5">NADPH-dependent 7-cyano-7-deazaguanine reductase</fullName>
        <ecNumber evidence="5">1.7.1.13</ecNumber>
    </recommendedName>
    <alternativeName>
        <fullName evidence="5">7-cyano-7-carbaguanine reductase</fullName>
    </alternativeName>
    <alternativeName>
        <fullName evidence="5">NADPH-dependent nitrile oxidoreductase</fullName>
    </alternativeName>
    <alternativeName>
        <fullName evidence="5">PreQ(0) reductase</fullName>
    </alternativeName>
</protein>
<dbReference type="InterPro" id="IPR050084">
    <property type="entry name" value="NADPH_dep_7-cyano-7-deazaG_red"/>
</dbReference>
<evidence type="ECO:0000256" key="3">
    <source>
        <dbReference type="ARBA" id="ARBA00022857"/>
    </source>
</evidence>
<name>A0ABP3CDP5_9GAMM</name>
<gene>
    <name evidence="5 7" type="primary">queF</name>
    <name evidence="7" type="ORF">GCM10009123_04070</name>
</gene>
<dbReference type="HAMAP" id="MF_00817">
    <property type="entry name" value="QueF_type2"/>
    <property type="match status" value="1"/>
</dbReference>
<feature type="binding site" evidence="5">
    <location>
        <begin position="223"/>
        <end position="224"/>
    </location>
    <ligand>
        <name>substrate</name>
    </ligand>
</feature>
<comment type="catalytic activity">
    <reaction evidence="5">
        <text>7-aminomethyl-7-carbaguanine + 2 NADP(+) = 7-cyano-7-carbaguanine + 2 NADPH + 3 H(+)</text>
        <dbReference type="Rhea" id="RHEA:13409"/>
        <dbReference type="ChEBI" id="CHEBI:15378"/>
        <dbReference type="ChEBI" id="CHEBI:45075"/>
        <dbReference type="ChEBI" id="CHEBI:57783"/>
        <dbReference type="ChEBI" id="CHEBI:58349"/>
        <dbReference type="ChEBI" id="CHEBI:58703"/>
        <dbReference type="EC" id="1.7.1.13"/>
    </reaction>
</comment>
<dbReference type="RefSeq" id="WP_343985784.1">
    <property type="nucleotide sequence ID" value="NZ_BAAAFM010000001.1"/>
</dbReference>
<reference evidence="8" key="1">
    <citation type="journal article" date="2019" name="Int. J. Syst. Evol. Microbiol.">
        <title>The Global Catalogue of Microorganisms (GCM) 10K type strain sequencing project: providing services to taxonomists for standard genome sequencing and annotation.</title>
        <authorList>
            <consortium name="The Broad Institute Genomics Platform"/>
            <consortium name="The Broad Institute Genome Sequencing Center for Infectious Disease"/>
            <person name="Wu L."/>
            <person name="Ma J."/>
        </authorList>
    </citation>
    <scope>NUCLEOTIDE SEQUENCE [LARGE SCALE GENOMIC DNA]</scope>
    <source>
        <strain evidence="8">JCM 16211</strain>
    </source>
</reference>
<evidence type="ECO:0000313" key="7">
    <source>
        <dbReference type="EMBL" id="GAA0199885.1"/>
    </source>
</evidence>
<comment type="subcellular location">
    <subcellularLocation>
        <location evidence="5">Cytoplasm</location>
    </subcellularLocation>
</comment>
<dbReference type="EMBL" id="BAAAFM010000001">
    <property type="protein sequence ID" value="GAA0199885.1"/>
    <property type="molecule type" value="Genomic_DNA"/>
</dbReference>
<comment type="pathway">
    <text evidence="5">tRNA modification; tRNA-queuosine biosynthesis.</text>
</comment>
<evidence type="ECO:0000256" key="1">
    <source>
        <dbReference type="ARBA" id="ARBA00022490"/>
    </source>
</evidence>
<evidence type="ECO:0000256" key="5">
    <source>
        <dbReference type="HAMAP-Rule" id="MF_00817"/>
    </source>
</evidence>
<keyword evidence="4 5" id="KW-0560">Oxidoreductase</keyword>
<dbReference type="InterPro" id="IPR029139">
    <property type="entry name" value="QueF_N"/>
</dbReference>
<feature type="binding site" evidence="5">
    <location>
        <begin position="252"/>
        <end position="253"/>
    </location>
    <ligand>
        <name>NADPH</name>
        <dbReference type="ChEBI" id="CHEBI:57783"/>
    </ligand>
</feature>
<dbReference type="InterPro" id="IPR016428">
    <property type="entry name" value="QueF_type2"/>
</dbReference>
<evidence type="ECO:0000256" key="4">
    <source>
        <dbReference type="ARBA" id="ARBA00023002"/>
    </source>
</evidence>
<dbReference type="SUPFAM" id="SSF55620">
    <property type="entry name" value="Tetrahydrobiopterin biosynthesis enzymes-like"/>
    <property type="match status" value="1"/>
</dbReference>
<keyword evidence="1 5" id="KW-0963">Cytoplasm</keyword>
<comment type="similarity">
    <text evidence="5">Belongs to the GTP cyclohydrolase I family. QueF type 2 subfamily.</text>
</comment>
<feature type="binding site" evidence="5">
    <location>
        <begin position="82"/>
        <end position="83"/>
    </location>
    <ligand>
        <name>NADPH</name>
        <dbReference type="ChEBI" id="CHEBI:57783"/>
    </ligand>
</feature>
<proteinExistence type="inferred from homology"/>
<comment type="subunit">
    <text evidence="5">Homodimer.</text>
</comment>
<dbReference type="InterPro" id="IPR043133">
    <property type="entry name" value="GTP-CH-I_C/QueF"/>
</dbReference>
<accession>A0ABP3CDP5</accession>
<evidence type="ECO:0000313" key="8">
    <source>
        <dbReference type="Proteomes" id="UP001501221"/>
    </source>
</evidence>